<evidence type="ECO:0000313" key="2">
    <source>
        <dbReference type="Proteomes" id="UP000195338"/>
    </source>
</evidence>
<sequence length="336" mass="35662">MIGNTSDQNATVNADIGIAASGQSYLPNTADVLVKTNNTGISYWGKNENKQSSKVIFTRVDNTTFPMDPNNNKGALVDKSIPGLYFTLAANLTPPAGYWTGWEKMPIYMSNDSSVNQTDPQFIWGCANNSSAQWLMNATATFTLTFYTTAEFDPAQAAGKQVFATRQKVGEVANSTGAGGQIDVYLNGPVTITTAGCGAFKADEVVNLGETTLDDLYAWDTVNETRFSIKLQNCYGNPSLVINLSSNQVKDNKLVNTSGSAKGVGVGLGYILTSGGADYLSGLDLTKAVTLDSRYLNYDASGNGTLNLSAHLAIIERSALTGGTVNIPTVITLTHP</sequence>
<dbReference type="EMBL" id="FLUX01000037">
    <property type="protein sequence ID" value="SBW26531.1"/>
    <property type="molecule type" value="Genomic_DNA"/>
</dbReference>
<reference evidence="1 2" key="1">
    <citation type="submission" date="2016-04" db="EMBL/GenBank/DDBJ databases">
        <authorList>
            <person name="Mornico D."/>
        </authorList>
    </citation>
    <scope>NUCLEOTIDE SEQUENCE [LARGE SCALE GENOMIC DNA]</scope>
    <source>
        <strain evidence="1 2">A121</strain>
    </source>
</reference>
<organism evidence="1 2">
    <name type="scientific">Citrobacter europaeus</name>
    <dbReference type="NCBI Taxonomy" id="1914243"/>
    <lineage>
        <taxon>Bacteria</taxon>
        <taxon>Pseudomonadati</taxon>
        <taxon>Pseudomonadota</taxon>
        <taxon>Gammaproteobacteria</taxon>
        <taxon>Enterobacterales</taxon>
        <taxon>Enterobacteriaceae</taxon>
        <taxon>Citrobacter</taxon>
    </lineage>
</organism>
<gene>
    <name evidence="1" type="ORF">BN4901_3302</name>
</gene>
<keyword evidence="2" id="KW-1185">Reference proteome</keyword>
<dbReference type="SUPFAM" id="SSF49401">
    <property type="entry name" value="Bacterial adhesins"/>
    <property type="match status" value="1"/>
</dbReference>
<protein>
    <recommendedName>
        <fullName evidence="3">Fimbrial protein</fullName>
    </recommendedName>
</protein>
<name>A0ABY0JS39_9ENTR</name>
<comment type="caution">
    <text evidence="1">The sequence shown here is derived from an EMBL/GenBank/DDBJ whole genome shotgun (WGS) entry which is preliminary data.</text>
</comment>
<dbReference type="InterPro" id="IPR008966">
    <property type="entry name" value="Adhesion_dom_sf"/>
</dbReference>
<evidence type="ECO:0008006" key="3">
    <source>
        <dbReference type="Google" id="ProtNLM"/>
    </source>
</evidence>
<accession>A0ABY0JS39</accession>
<dbReference type="Gene3D" id="2.60.40.1090">
    <property type="entry name" value="Fimbrial-type adhesion domain"/>
    <property type="match status" value="1"/>
</dbReference>
<dbReference type="InterPro" id="IPR036937">
    <property type="entry name" value="Adhesion_dom_fimbrial_sf"/>
</dbReference>
<dbReference type="Proteomes" id="UP000195338">
    <property type="component" value="Unassembled WGS sequence"/>
</dbReference>
<proteinExistence type="predicted"/>
<evidence type="ECO:0000313" key="1">
    <source>
        <dbReference type="EMBL" id="SBW26531.1"/>
    </source>
</evidence>